<organism evidence="1 2">
    <name type="scientific">Lasiodiplodia mahajangana</name>
    <dbReference type="NCBI Taxonomy" id="1108764"/>
    <lineage>
        <taxon>Eukaryota</taxon>
        <taxon>Fungi</taxon>
        <taxon>Dikarya</taxon>
        <taxon>Ascomycota</taxon>
        <taxon>Pezizomycotina</taxon>
        <taxon>Dothideomycetes</taxon>
        <taxon>Dothideomycetes incertae sedis</taxon>
        <taxon>Botryosphaeriales</taxon>
        <taxon>Botryosphaeriaceae</taxon>
        <taxon>Lasiodiplodia</taxon>
    </lineage>
</organism>
<gene>
    <name evidence="1" type="ORF">O1611_g3492</name>
</gene>
<dbReference type="Proteomes" id="UP001153332">
    <property type="component" value="Unassembled WGS sequence"/>
</dbReference>
<evidence type="ECO:0000313" key="1">
    <source>
        <dbReference type="EMBL" id="KAJ8130140.1"/>
    </source>
</evidence>
<comment type="caution">
    <text evidence="1">The sequence shown here is derived from an EMBL/GenBank/DDBJ whole genome shotgun (WGS) entry which is preliminary data.</text>
</comment>
<name>A0ACC2JRP2_9PEZI</name>
<keyword evidence="2" id="KW-1185">Reference proteome</keyword>
<evidence type="ECO:0000313" key="2">
    <source>
        <dbReference type="Proteomes" id="UP001153332"/>
    </source>
</evidence>
<reference evidence="1" key="1">
    <citation type="submission" date="2022-12" db="EMBL/GenBank/DDBJ databases">
        <title>Genome Sequence of Lasiodiplodia mahajangana.</title>
        <authorList>
            <person name="Buettner E."/>
        </authorList>
    </citation>
    <scope>NUCLEOTIDE SEQUENCE</scope>
    <source>
        <strain evidence="1">VT137</strain>
    </source>
</reference>
<protein>
    <submittedName>
        <fullName evidence="1">Uncharacterized protein</fullName>
    </submittedName>
</protein>
<dbReference type="EMBL" id="JAPUUL010000572">
    <property type="protein sequence ID" value="KAJ8130140.1"/>
    <property type="molecule type" value="Genomic_DNA"/>
</dbReference>
<proteinExistence type="predicted"/>
<sequence>MDDASADEFLAKLQSNSGGASHRVPDFAKFRYADGDTLLHRAAWRGKDQAVASLLQDATWKVLVNSRNNFDQTPLLLLCLECRELAEDGHGESIKKILKALLDNGADVNVQSKDGDTPLNLAIHRKSSFIALEILATGKADVNKPTFSRGATPLHIAANRGMLDVALALIDKGADLKLTTHTGESILSWALWGMEEDDITPNQVENTTSPLGLGSGDDYLWDFNDGGISIRSRNSGRASTAEPVVLNFGRDYGRDVDDGSISPRSHNGRGNGDQRGPSAGNGILNALVAALVGDDVWFQMLQLAYREPDLGLVQSALQRLYPEDYKDKEIPVKWLWMAMREDRFKDLEKEMRNAIKSTRRISPRETAKSCESWNALDLSVYLGIPQIVRWLLRGKHWTKLEKEHARSLLELDEDIIIGRAQKFDHRPSIWTEPFAKFGGVRGKKYNYPARRQDDSRYLTNLQSSVLDIYSDKNRFGFLCHSSKVEDLLYSGERSRTGPKPSMEAKVRHLRETVPGFGDNSVYSRSSFRFRWIHLPANCDTATITYLEKDENIDEIAKRFQFLENSWHQLPEGKSERKYMNPNCSRSNLPLSRDRDWADGHEETPYQLALYVPYIKCAPKPPNDQRSSYRLTSCCNPEDLELPFHEAQTLDTYHHGELAAQRDDHQVVSRYVEHQQEDDTACLSSDILQVGQLWLWVIDKETIVTGTSHSPEALDDASQDIDPVFEKILNRLDSNGKNFNKEAVFASMNSFVKFILGFYVNIADNLALDIHLEGLKKEHDIERARKPDISVPVYTIFASSIEEVNQKENDLRDSFRERMKTASTGDAAEAENIHAAVVDATNALAEIKDIRGELTMIRSVVRTQQRVWDQLFNRPAENGGNPDNVQNSSSWKSTDPDYVLGRTQTLLEFAHETEKNVESVLELRMNQLSLNEAENSRKLAENAGKQAEQARKQGQTVLVFTVVTVIFTPLSFLTSLFALNISTFPHSGEMVVYQPGWVAGILVGSLVIFSFLVWGAIEIYQRRLPQTFQEHLENLFPAKSSNKRHREALSQEVRDRVQQLPEVLRYLPGGWGNTFRRRVNETQTRGSSFA</sequence>
<accession>A0ACC2JRP2</accession>